<dbReference type="KEGG" id="salm:D0Y50_16885"/>
<feature type="transmembrane region" description="Helical" evidence="7">
    <location>
        <begin position="303"/>
        <end position="326"/>
    </location>
</feature>
<dbReference type="RefSeq" id="WP_108568742.1">
    <property type="nucleotide sequence ID" value="NZ_CP031769.1"/>
</dbReference>
<evidence type="ECO:0000313" key="8">
    <source>
        <dbReference type="EMBL" id="AXR07886.1"/>
    </source>
</evidence>
<evidence type="ECO:0000313" key="9">
    <source>
        <dbReference type="Proteomes" id="UP000262073"/>
    </source>
</evidence>
<evidence type="ECO:0000256" key="2">
    <source>
        <dbReference type="ARBA" id="ARBA00007543"/>
    </source>
</evidence>
<dbReference type="GO" id="GO:0005886">
    <property type="term" value="C:plasma membrane"/>
    <property type="evidence" value="ECO:0007669"/>
    <property type="project" value="UniProtKB-SubCell"/>
</dbReference>
<proteinExistence type="inferred from homology"/>
<dbReference type="Proteomes" id="UP000262073">
    <property type="component" value="Chromosome"/>
</dbReference>
<feature type="transmembrane region" description="Helical" evidence="7">
    <location>
        <begin position="12"/>
        <end position="40"/>
    </location>
</feature>
<evidence type="ECO:0000256" key="4">
    <source>
        <dbReference type="ARBA" id="ARBA00022692"/>
    </source>
</evidence>
<evidence type="ECO:0000256" key="1">
    <source>
        <dbReference type="ARBA" id="ARBA00004651"/>
    </source>
</evidence>
<evidence type="ECO:0000256" key="5">
    <source>
        <dbReference type="ARBA" id="ARBA00022989"/>
    </source>
</evidence>
<evidence type="ECO:0000256" key="7">
    <source>
        <dbReference type="SAM" id="Phobius"/>
    </source>
</evidence>
<keyword evidence="3" id="KW-1003">Cell membrane</keyword>
<keyword evidence="5 7" id="KW-1133">Transmembrane helix</keyword>
<dbReference type="GO" id="GO:0070069">
    <property type="term" value="C:cytochrome complex"/>
    <property type="evidence" value="ECO:0007669"/>
    <property type="project" value="TreeGrafter"/>
</dbReference>
<protein>
    <submittedName>
        <fullName evidence="8">Cytochrome d ubiquinol oxidase subunit II</fullName>
    </submittedName>
</protein>
<evidence type="ECO:0000256" key="6">
    <source>
        <dbReference type="ARBA" id="ARBA00023136"/>
    </source>
</evidence>
<dbReference type="EMBL" id="CP031769">
    <property type="protein sequence ID" value="AXR07886.1"/>
    <property type="molecule type" value="Genomic_DNA"/>
</dbReference>
<feature type="transmembrane region" description="Helical" evidence="7">
    <location>
        <begin position="224"/>
        <end position="247"/>
    </location>
</feature>
<keyword evidence="9" id="KW-1185">Reference proteome</keyword>
<dbReference type="GO" id="GO:0019646">
    <property type="term" value="P:aerobic electron transport chain"/>
    <property type="evidence" value="ECO:0007669"/>
    <property type="project" value="TreeGrafter"/>
</dbReference>
<organism evidence="8 9">
    <name type="scientific">Salinimonas sediminis</name>
    <dbReference type="NCBI Taxonomy" id="2303538"/>
    <lineage>
        <taxon>Bacteria</taxon>
        <taxon>Pseudomonadati</taxon>
        <taxon>Pseudomonadota</taxon>
        <taxon>Gammaproteobacteria</taxon>
        <taxon>Alteromonadales</taxon>
        <taxon>Alteromonadaceae</taxon>
        <taxon>Alteromonas/Salinimonas group</taxon>
        <taxon>Salinimonas</taxon>
    </lineage>
</organism>
<gene>
    <name evidence="8" type="ORF">D0Y50_16885</name>
</gene>
<dbReference type="GO" id="GO:0009055">
    <property type="term" value="F:electron transfer activity"/>
    <property type="evidence" value="ECO:0007669"/>
    <property type="project" value="TreeGrafter"/>
</dbReference>
<dbReference type="PANTHER" id="PTHR43141">
    <property type="entry name" value="CYTOCHROME BD2 SUBUNIT II"/>
    <property type="match status" value="1"/>
</dbReference>
<feature type="transmembrane region" description="Helical" evidence="7">
    <location>
        <begin position="189"/>
        <end position="212"/>
    </location>
</feature>
<comment type="similarity">
    <text evidence="2">Belongs to the cytochrome ubiquinol oxidase subunit 2 family.</text>
</comment>
<feature type="transmembrane region" description="Helical" evidence="7">
    <location>
        <begin position="84"/>
        <end position="101"/>
    </location>
</feature>
<reference evidence="8 9" key="1">
    <citation type="submission" date="2018-08" db="EMBL/GenBank/DDBJ databases">
        <title>Salinimonas sediminis sp. nov., a piezophilic bacterium isolated from a deep-sea sediment sample from the New Britain Trench.</title>
        <authorList>
            <person name="Cao J."/>
        </authorList>
    </citation>
    <scope>NUCLEOTIDE SEQUENCE [LARGE SCALE GENOMIC DNA]</scope>
    <source>
        <strain evidence="8 9">N102</strain>
    </source>
</reference>
<keyword evidence="4 7" id="KW-0812">Transmembrane</keyword>
<evidence type="ECO:0000256" key="3">
    <source>
        <dbReference type="ARBA" id="ARBA00022475"/>
    </source>
</evidence>
<accession>A0A346NQS9</accession>
<dbReference type="OrthoDB" id="9776710at2"/>
<name>A0A346NQS9_9ALTE</name>
<feature type="transmembrane region" description="Helical" evidence="7">
    <location>
        <begin position="155"/>
        <end position="177"/>
    </location>
</feature>
<dbReference type="InterPro" id="IPR003317">
    <property type="entry name" value="Cyt-d_oxidase_su2"/>
</dbReference>
<keyword evidence="6 7" id="KW-0472">Membrane</keyword>
<dbReference type="PANTHER" id="PTHR43141:SF2">
    <property type="entry name" value="BLR3729 PROTEIN"/>
    <property type="match status" value="1"/>
</dbReference>
<feature type="transmembrane region" description="Helical" evidence="7">
    <location>
        <begin position="122"/>
        <end position="143"/>
    </location>
</feature>
<sequence length="336" mass="36982">MPFENLSIDTLANIYIGLLGLAVLLYAVLDGYDLGVGLLIPPREERFRDDMIASIGPYWDANETWLVLAVGLLLFAFPEAHSDILQTLYLPATFMLVGLILRGVSFDFRAKVAQVKKRKWDLTFKYGSLLTTLAQGYMLGIWVTGLRTDWAAQGFALLSALGVTAAYAFIGACWLILKSEGELQQKAFYWARRGLGILAGGIIAVSLANLFLHEEVRNLWLSAPWGYVLMAIPIACFALLGLCAVVLKRLPAAEGRGEWLPFGIALLVFVLCFGAFGVSYYPFVVPGELTIMDAVADANSLRFLLVGASIVVPCILAYTFMVYRIFAGKSEKLSYY</sequence>
<dbReference type="GO" id="GO:0016682">
    <property type="term" value="F:oxidoreductase activity, acting on diphenols and related substances as donors, oxygen as acceptor"/>
    <property type="evidence" value="ECO:0007669"/>
    <property type="project" value="TreeGrafter"/>
</dbReference>
<feature type="transmembrane region" description="Helical" evidence="7">
    <location>
        <begin position="259"/>
        <end position="283"/>
    </location>
</feature>
<comment type="subcellular location">
    <subcellularLocation>
        <location evidence="1">Cell membrane</location>
        <topology evidence="1">Multi-pass membrane protein</topology>
    </subcellularLocation>
</comment>
<dbReference type="Pfam" id="PF02322">
    <property type="entry name" value="Cyt_bd_oxida_II"/>
    <property type="match status" value="1"/>
</dbReference>
<dbReference type="AlphaFoldDB" id="A0A346NQS9"/>